<comment type="caution">
    <text evidence="1">The sequence shown here is derived from an EMBL/GenBank/DDBJ whole genome shotgun (WGS) entry which is preliminary data.</text>
</comment>
<accession>A0ABX9TUY3</accession>
<dbReference type="EMBL" id="RCHC01000010">
    <property type="protein sequence ID" value="RLL21144.1"/>
    <property type="molecule type" value="Genomic_DNA"/>
</dbReference>
<name>A0ABX9TUY3_9GAMM</name>
<evidence type="ECO:0000313" key="2">
    <source>
        <dbReference type="Proteomes" id="UP000280271"/>
    </source>
</evidence>
<proteinExistence type="predicted"/>
<keyword evidence="2" id="KW-1185">Reference proteome</keyword>
<reference evidence="1 2" key="1">
    <citation type="submission" date="2018-09" db="EMBL/GenBank/DDBJ databases">
        <title>The draft genome of Acinetobacter sp. strains.</title>
        <authorList>
            <person name="Qin J."/>
            <person name="Feng Y."/>
            <person name="Zong Z."/>
        </authorList>
    </citation>
    <scope>NUCLEOTIDE SEQUENCE [LARGE SCALE GENOMIC DNA]</scope>
    <source>
        <strain evidence="1 2">WCHAc060005</strain>
    </source>
</reference>
<organism evidence="1 2">
    <name type="scientific">Acinetobacter chengduensis</name>
    <dbReference type="NCBI Taxonomy" id="2420890"/>
    <lineage>
        <taxon>Bacteria</taxon>
        <taxon>Pseudomonadati</taxon>
        <taxon>Pseudomonadota</taxon>
        <taxon>Gammaproteobacteria</taxon>
        <taxon>Moraxellales</taxon>
        <taxon>Moraxellaceae</taxon>
        <taxon>Acinetobacter</taxon>
    </lineage>
</organism>
<protein>
    <submittedName>
        <fullName evidence="1">Uncharacterized protein</fullName>
    </submittedName>
</protein>
<dbReference type="RefSeq" id="WP_120375148.1">
    <property type="nucleotide sequence ID" value="NZ_RCHC01000010.1"/>
</dbReference>
<evidence type="ECO:0000313" key="1">
    <source>
        <dbReference type="EMBL" id="RLL21144.1"/>
    </source>
</evidence>
<sequence>MQKFQIGDRVTLASMPEYVFVVIKAKIDGSYVIESLEGNNSVLSYDNVSAEMLKSFFDKNTVIKSSILW</sequence>
<dbReference type="Proteomes" id="UP000280271">
    <property type="component" value="Unassembled WGS sequence"/>
</dbReference>
<gene>
    <name evidence="1" type="ORF">D9K81_10465</name>
</gene>